<evidence type="ECO:0000313" key="6">
    <source>
        <dbReference type="EMBL" id="URA09124.1"/>
    </source>
</evidence>
<dbReference type="SUPFAM" id="SSF117130">
    <property type="entry name" value="CsrA-like"/>
    <property type="match status" value="1"/>
</dbReference>
<dbReference type="GO" id="GO:0048027">
    <property type="term" value="F:mRNA 5'-UTR binding"/>
    <property type="evidence" value="ECO:0007669"/>
    <property type="project" value="UniProtKB-UniRule"/>
</dbReference>
<keyword evidence="5" id="KW-1005">Bacterial flagellum biogenesis</keyword>
<dbReference type="GO" id="GO:0006109">
    <property type="term" value="P:regulation of carbohydrate metabolic process"/>
    <property type="evidence" value="ECO:0007669"/>
    <property type="project" value="InterPro"/>
</dbReference>
<dbReference type="GO" id="GO:0045947">
    <property type="term" value="P:negative regulation of translational initiation"/>
    <property type="evidence" value="ECO:0007669"/>
    <property type="project" value="UniProtKB-UniRule"/>
</dbReference>
<comment type="function">
    <text evidence="5">A translational regulator that binds mRNA to regulate translation initiation and/or mRNA stability. Usually binds in the 5'-UTR at or near the Shine-Dalgarno sequence preventing ribosome-binding, thus repressing translation. Its main target seems to be the major flagellin gene, while its function is anatagonized by FliW.</text>
</comment>
<dbReference type="GO" id="GO:0005829">
    <property type="term" value="C:cytosol"/>
    <property type="evidence" value="ECO:0007669"/>
    <property type="project" value="TreeGrafter"/>
</dbReference>
<comment type="similarity">
    <text evidence="5">Belongs to the CsrA/RsmA family.</text>
</comment>
<dbReference type="FunFam" id="2.60.40.4380:FF:000002">
    <property type="entry name" value="Translational regulator CsrA"/>
    <property type="match status" value="1"/>
</dbReference>
<reference evidence="6" key="1">
    <citation type="submission" date="2021-04" db="EMBL/GenBank/DDBJ databases">
        <authorList>
            <person name="Postec A."/>
        </authorList>
    </citation>
    <scope>NUCLEOTIDE SEQUENCE</scope>
    <source>
        <strain evidence="6">F1F22</strain>
    </source>
</reference>
<evidence type="ECO:0000256" key="2">
    <source>
        <dbReference type="ARBA" id="ARBA00022491"/>
    </source>
</evidence>
<dbReference type="NCBIfam" id="NF002469">
    <property type="entry name" value="PRK01712.1"/>
    <property type="match status" value="1"/>
</dbReference>
<evidence type="ECO:0000256" key="5">
    <source>
        <dbReference type="HAMAP-Rule" id="MF_00167"/>
    </source>
</evidence>
<gene>
    <name evidence="5 6" type="primary">csrA</name>
    <name evidence="6" type="ORF">KDW03_06340</name>
</gene>
<comment type="subcellular location">
    <subcellularLocation>
        <location evidence="5">Cytoplasm</location>
    </subcellularLocation>
</comment>
<sequence>MLVLSRREEESIIIDDTIEIKIVGIRQDQVKIGIIAPKNVKIFRKEVYQEIQEANKASAVSSLPFDDLKNVLKKDKKTEGGQS</sequence>
<dbReference type="HAMAP" id="MF_00167">
    <property type="entry name" value="CsrA"/>
    <property type="match status" value="1"/>
</dbReference>
<reference evidence="6" key="2">
    <citation type="submission" date="2022-06" db="EMBL/GenBank/DDBJ databases">
        <title>Thermospira aquatica gen. nov., sp. nov.</title>
        <authorList>
            <person name="Ben Ali Gam Z."/>
            <person name="Labat M."/>
        </authorList>
    </citation>
    <scope>NUCLEOTIDE SEQUENCE</scope>
    <source>
        <strain evidence="6">F1F22</strain>
    </source>
</reference>
<evidence type="ECO:0000256" key="3">
    <source>
        <dbReference type="ARBA" id="ARBA00022845"/>
    </source>
</evidence>
<keyword evidence="3 5" id="KW-0810">Translation regulation</keyword>
<dbReference type="RefSeq" id="WP_271434251.1">
    <property type="nucleotide sequence ID" value="NZ_CP073355.1"/>
</dbReference>
<dbReference type="EMBL" id="CP073355">
    <property type="protein sequence ID" value="URA09124.1"/>
    <property type="molecule type" value="Genomic_DNA"/>
</dbReference>
<evidence type="ECO:0000256" key="1">
    <source>
        <dbReference type="ARBA" id="ARBA00022490"/>
    </source>
</evidence>
<accession>A0AAX3BA76</accession>
<dbReference type="GO" id="GO:1902208">
    <property type="term" value="P:regulation of bacterial-type flagellum assembly"/>
    <property type="evidence" value="ECO:0007669"/>
    <property type="project" value="UniProtKB-UniRule"/>
</dbReference>
<dbReference type="PANTHER" id="PTHR34984">
    <property type="entry name" value="CARBON STORAGE REGULATOR"/>
    <property type="match status" value="1"/>
</dbReference>
<dbReference type="Pfam" id="PF02599">
    <property type="entry name" value="CsrA"/>
    <property type="match status" value="1"/>
</dbReference>
<keyword evidence="1 5" id="KW-0963">Cytoplasm</keyword>
<dbReference type="NCBIfam" id="TIGR00202">
    <property type="entry name" value="csrA"/>
    <property type="match status" value="1"/>
</dbReference>
<protein>
    <recommendedName>
        <fullName evidence="5">Translational regulator CsrA</fullName>
    </recommendedName>
</protein>
<comment type="subunit">
    <text evidence="5">Homodimer; the beta-strands of each monomer intercalate to form a hydrophobic core, while the alpha-helices form wings that extend away from the core.</text>
</comment>
<dbReference type="Proteomes" id="UP001056539">
    <property type="component" value="Chromosome"/>
</dbReference>
<keyword evidence="4 5" id="KW-0694">RNA-binding</keyword>
<dbReference type="GO" id="GO:0044781">
    <property type="term" value="P:bacterial-type flagellum organization"/>
    <property type="evidence" value="ECO:0007669"/>
    <property type="project" value="UniProtKB-KW"/>
</dbReference>
<dbReference type="InterPro" id="IPR003751">
    <property type="entry name" value="CsrA"/>
</dbReference>
<evidence type="ECO:0000256" key="4">
    <source>
        <dbReference type="ARBA" id="ARBA00022884"/>
    </source>
</evidence>
<dbReference type="PANTHER" id="PTHR34984:SF1">
    <property type="entry name" value="CARBON STORAGE REGULATOR"/>
    <property type="match status" value="1"/>
</dbReference>
<name>A0AAX3BA76_9SPIR</name>
<dbReference type="KEGG" id="taqu:KDW03_06340"/>
<keyword evidence="7" id="KW-1185">Reference proteome</keyword>
<evidence type="ECO:0000313" key="7">
    <source>
        <dbReference type="Proteomes" id="UP001056539"/>
    </source>
</evidence>
<dbReference type="GO" id="GO:0006402">
    <property type="term" value="P:mRNA catabolic process"/>
    <property type="evidence" value="ECO:0007669"/>
    <property type="project" value="InterPro"/>
</dbReference>
<dbReference type="AlphaFoldDB" id="A0AAX3BA76"/>
<keyword evidence="2 5" id="KW-0678">Repressor</keyword>
<dbReference type="Gene3D" id="2.60.40.4380">
    <property type="entry name" value="Translational regulator CsrA"/>
    <property type="match status" value="1"/>
</dbReference>
<organism evidence="6 7">
    <name type="scientific">Thermospira aquatica</name>
    <dbReference type="NCBI Taxonomy" id="2828656"/>
    <lineage>
        <taxon>Bacteria</taxon>
        <taxon>Pseudomonadati</taxon>
        <taxon>Spirochaetota</taxon>
        <taxon>Spirochaetia</taxon>
        <taxon>Brevinematales</taxon>
        <taxon>Thermospiraceae</taxon>
        <taxon>Thermospira</taxon>
    </lineage>
</organism>
<dbReference type="InterPro" id="IPR036107">
    <property type="entry name" value="CsrA_sf"/>
</dbReference>
<proteinExistence type="inferred from homology"/>